<protein>
    <submittedName>
        <fullName evidence="7">CPSF A subunit region-domain-containing protein</fullName>
    </submittedName>
</protein>
<organism evidence="7">
    <name type="scientific">Ostreococcus tauri</name>
    <name type="common">Marine green alga</name>
    <dbReference type="NCBI Taxonomy" id="70448"/>
    <lineage>
        <taxon>Eukaryota</taxon>
        <taxon>Viridiplantae</taxon>
        <taxon>Chlorophyta</taxon>
        <taxon>Mamiellophyceae</taxon>
        <taxon>Mamiellales</taxon>
        <taxon>Bathycoccaceae</taxon>
        <taxon>Ostreococcus</taxon>
    </lineage>
</organism>
<evidence type="ECO:0000259" key="6">
    <source>
        <dbReference type="Pfam" id="PF23726"/>
    </source>
</evidence>
<dbReference type="InterPro" id="IPR018846">
    <property type="entry name" value="Beta-prop_RSE1/DDB1/CPSF1_1st"/>
</dbReference>
<feature type="domain" description="RSE1/DDB1/CPSF1 first beta-propeller" evidence="5">
    <location>
        <begin position="15"/>
        <end position="438"/>
    </location>
</feature>
<dbReference type="eggNOG" id="KOG1896">
    <property type="taxonomic scope" value="Eukaryota"/>
</dbReference>
<dbReference type="EMBL" id="KZ155778">
    <property type="protein sequence ID" value="OUS47590.1"/>
    <property type="molecule type" value="Genomic_DNA"/>
</dbReference>
<evidence type="ECO:0000256" key="2">
    <source>
        <dbReference type="ARBA" id="ARBA00023242"/>
    </source>
</evidence>
<dbReference type="GO" id="GO:0003676">
    <property type="term" value="F:nucleic acid binding"/>
    <property type="evidence" value="ECO:0007669"/>
    <property type="project" value="InterPro"/>
</dbReference>
<sequence length="1461" mass="156814">MSHAVHREVHPPTGVDHAVSAYFTRPVGDGGDPNLVVASANRVTVYAVRRSNDDDGSDGAESLEVVSEFDAHGAIGSVAVLRRRFGAPRNQRDALLIAIRERKLAVAEYDASTGEVTTSSLHSFEGDVGCTAMEKTLRMSREAPLVVADPEGRCAAVVLRDDGCAGRVRVLASVDGGLGLVSADDEEGRVRGPAASVLESFALNVQAAGVRCIRDVCFLHGYAEPSLAILYEKTPTWAGRYNLAKDTCEIVALSVDVDKQKSTVIWRRQNLPSSSYKLTALLPPLGGVLVFSQDFLLHESQESSSALCLNTFGRGGPQEGNDAETVARLAGMGEDAVANPPPACAARAVDCGLEITLDGAQAAVVSEDRVLVTTKMGALFLLALHTDGRSLRRMMLQRAGGAVLSSGMCLLSRDLLFLGSRIGDSLLVKFTPKSEPAAPLMLPKGEDDKETVDEVEKGSGKRSKSGDGAAIRKRAKSTEDPPPAPSTPSPEDDDDELEALLYGTTKAESVIGDETTQTAEKKREGLAGVVPGLKVAGYDFKVKDSLLGVAPVVDITVGASAPVGTDTAERTELVTACGQGKNGALAILTRGVQPELVTEVEAGTLPTLQGLWALHDRKEGTREVREPFHNHLLLSMKSSTMIMETGEELQEVSASLEFITDQATLAASNFFGHFCSLQITETSIRILKSGMKVQDVTLADIKAPKGSVIASAEILDPYIMIRLSDGTLRLLAGDEKKMTVSLMESGAMPTSSVTAFALVDDSAQAADAAGGGAKKSGWIHRSATNGTITGLEGSKKSGASNQKEAIVAIAREGGSLELFSLPSCTRIWNADGLSEGSRVLSPTRPVHSELRIPEIVDIRIDSFEEAHERPLLTAVRGDGTLLLYRGFIVPAGTTCEGSEEPLARGELRFSRVNIDVEGSGLNVAGVGVAGQVRDSLAGTRLTRISNVGEGQGLQGIFVAGPNPLWLIVRRSRVLALPTRGEGEIVAFTDFHNVNCPYGFILGTAVGGVRICQMPSKMHYEAAWPVRKIALKCTPHAVTYLPDFKLYALVTSANVPWVDREIDGENVHGLSLSKARRERAKAHDDMELQYSVRLLVPGSLDCVWQHTLEPGEHVQCVRNVQLKDINTGHSLSYLAVGTAMPGGEDTPCRGRVYLFNMVWERDSESADGYRWKGQVCCVREAKMACTALEGLGGHLIVAVGTKLTVHTWDGRELNSVAFFDTPIHTVSINVVKNFILVGDLEKGLHFFRWKDTGFEKSLIQLSKDFERMDVVSSEFLIDGTTLSLLGSDMSGNARTFGYDPKSIESWKGQKLLPRAAYHVGSPISRMVRFNVEGSKSKMASTDGKPKGANRFAVFFGTLDGALGIFMPTDPVTYEKLLAIQRELTTAVRSPIGCNPRTFRTPKVFEGKHVQLRAPLDVLDGGLLSKFETLTFSEQVKIASSAQVDRDLTLGLIQQLSASNAFV</sequence>
<dbReference type="InterPro" id="IPR015943">
    <property type="entry name" value="WD40/YVTN_repeat-like_dom_sf"/>
</dbReference>
<name>A0A1Y5IDC7_OSTTA</name>
<keyword evidence="2" id="KW-0539">Nucleus</keyword>
<dbReference type="Pfam" id="PF03178">
    <property type="entry name" value="CPSF_A"/>
    <property type="match status" value="1"/>
</dbReference>
<accession>A0A1Y5IDC7</accession>
<dbReference type="GO" id="GO:0005634">
    <property type="term" value="C:nucleus"/>
    <property type="evidence" value="ECO:0007669"/>
    <property type="project" value="UniProtKB-SubCell"/>
</dbReference>
<evidence type="ECO:0000259" key="5">
    <source>
        <dbReference type="Pfam" id="PF10433"/>
    </source>
</evidence>
<dbReference type="Pfam" id="PF23726">
    <property type="entry name" value="Beta-prop_RSE1_2nd"/>
    <property type="match status" value="1"/>
</dbReference>
<dbReference type="Gene3D" id="2.130.10.10">
    <property type="entry name" value="YVTN repeat-like/Quinoprotein amine dehydrogenase"/>
    <property type="match status" value="4"/>
</dbReference>
<evidence type="ECO:0000313" key="7">
    <source>
        <dbReference type="EMBL" id="OUS47590.1"/>
    </source>
</evidence>
<reference evidence="7" key="1">
    <citation type="submission" date="2017-04" db="EMBL/GenBank/DDBJ databases">
        <title>Population genomics of picophytoplankton unveils novel chromosome hypervariability.</title>
        <authorList>
            <consortium name="DOE Joint Genome Institute"/>
            <person name="Blanc-Mathieu R."/>
            <person name="Krasovec M."/>
            <person name="Hebrard M."/>
            <person name="Yau S."/>
            <person name="Desgranges E."/>
            <person name="Martin J."/>
            <person name="Schackwitz W."/>
            <person name="Kuo A."/>
            <person name="Salin G."/>
            <person name="Donnadieu C."/>
            <person name="Desdevises Y."/>
            <person name="Sanchez-Ferandin S."/>
            <person name="Moreau H."/>
            <person name="Rivals E."/>
            <person name="Grigoriev I.V."/>
            <person name="Grimsley N."/>
            <person name="Eyre-Walker A."/>
            <person name="Piganeau G."/>
        </authorList>
    </citation>
    <scope>NUCLEOTIDE SEQUENCE [LARGE SCALE GENOMIC DNA]</scope>
    <source>
        <strain evidence="7">RCC 1115</strain>
    </source>
</reference>
<evidence type="ECO:0000259" key="4">
    <source>
        <dbReference type="Pfam" id="PF03178"/>
    </source>
</evidence>
<feature type="domain" description="RSE1/DDB1/CPSF1 second beta-propeller" evidence="6">
    <location>
        <begin position="599"/>
        <end position="1013"/>
    </location>
</feature>
<dbReference type="Proteomes" id="UP000195557">
    <property type="component" value="Unassembled WGS sequence"/>
</dbReference>
<evidence type="ECO:0000256" key="3">
    <source>
        <dbReference type="SAM" id="MobiDB-lite"/>
    </source>
</evidence>
<dbReference type="InterPro" id="IPR004871">
    <property type="entry name" value="RSE1/DDB1/CPSF1_C"/>
</dbReference>
<comment type="subcellular location">
    <subcellularLocation>
        <location evidence="1">Nucleus</location>
    </subcellularLocation>
</comment>
<dbReference type="Pfam" id="PF10433">
    <property type="entry name" value="Beta-prop_RSE1_1st"/>
    <property type="match status" value="1"/>
</dbReference>
<dbReference type="InterPro" id="IPR058543">
    <property type="entry name" value="Beta-prop_RSE1/DDB1/CPSF1_2nd"/>
</dbReference>
<dbReference type="InterPro" id="IPR050358">
    <property type="entry name" value="RSE1/DDB1/CFT1"/>
</dbReference>
<evidence type="ECO:0000256" key="1">
    <source>
        <dbReference type="ARBA" id="ARBA00004123"/>
    </source>
</evidence>
<proteinExistence type="predicted"/>
<feature type="compositionally biased region" description="Basic and acidic residues" evidence="3">
    <location>
        <begin position="444"/>
        <end position="459"/>
    </location>
</feature>
<dbReference type="PANTHER" id="PTHR10644">
    <property type="entry name" value="DNA REPAIR/RNA PROCESSING CPSF FAMILY"/>
    <property type="match status" value="1"/>
</dbReference>
<feature type="domain" description="RSE1/DDB1/CPSF1 C-terminal" evidence="4">
    <location>
        <begin position="1089"/>
        <end position="1426"/>
    </location>
</feature>
<feature type="region of interest" description="Disordered" evidence="3">
    <location>
        <begin position="436"/>
        <end position="495"/>
    </location>
</feature>
<gene>
    <name evidence="7" type="ORF">BE221DRAFT_191180</name>
</gene>